<dbReference type="PANTHER" id="PTHR33138:SF75">
    <property type="entry name" value="WALL-ASSOCIATED RECEPTOR KINASE GALACTURONAN-BINDING DOMAIN-CONTAINING PROTEIN"/>
    <property type="match status" value="1"/>
</dbReference>
<sequence>MSFSAPLPNLKQQKILRISIHYNEPQMYIIITIIFLFFLATTVVSVNPKFVACTPRSCGNGLNIKYPFWIPYEQDSFCGYPHFEITCKNKNPILKASNYDLLVCSNSSFTAANLATYEEKCPAPMHNYSFDQLPFTYSSENNNLSFFYNCTTKPIDFPIYEVDCAKNATHYSFATEILKMGFLLNWTSPDCQYCEKSGGRCGFDGYQFLCFCKDKSYLKSCGDVYVSVVNVKGVDHEIVLQQLQ</sequence>
<proteinExistence type="predicted"/>
<dbReference type="Pfam" id="PF14380">
    <property type="entry name" value="WAK_assoc"/>
    <property type="match status" value="1"/>
</dbReference>
<feature type="transmembrane region" description="Helical" evidence="7">
    <location>
        <begin position="27"/>
        <end position="46"/>
    </location>
</feature>
<dbReference type="Proteomes" id="UP000289738">
    <property type="component" value="Chromosome B05"/>
</dbReference>
<name>A0A444Z0I6_ARAHY</name>
<accession>A0A444Z0I6</accession>
<evidence type="ECO:0000256" key="4">
    <source>
        <dbReference type="ARBA" id="ARBA00023180"/>
    </source>
</evidence>
<organism evidence="10 11">
    <name type="scientific">Arachis hypogaea</name>
    <name type="common">Peanut</name>
    <dbReference type="NCBI Taxonomy" id="3818"/>
    <lineage>
        <taxon>Eukaryota</taxon>
        <taxon>Viridiplantae</taxon>
        <taxon>Streptophyta</taxon>
        <taxon>Embryophyta</taxon>
        <taxon>Tracheophyta</taxon>
        <taxon>Spermatophyta</taxon>
        <taxon>Magnoliopsida</taxon>
        <taxon>eudicotyledons</taxon>
        <taxon>Gunneridae</taxon>
        <taxon>Pentapetalae</taxon>
        <taxon>rosids</taxon>
        <taxon>fabids</taxon>
        <taxon>Fabales</taxon>
        <taxon>Fabaceae</taxon>
        <taxon>Papilionoideae</taxon>
        <taxon>50 kb inversion clade</taxon>
        <taxon>dalbergioids sensu lato</taxon>
        <taxon>Dalbergieae</taxon>
        <taxon>Pterocarpus clade</taxon>
        <taxon>Arachis</taxon>
    </lineage>
</organism>
<feature type="domain" description="Wall-associated receptor kinase galacturonan-binding" evidence="8">
    <location>
        <begin position="53"/>
        <end position="102"/>
    </location>
</feature>
<protein>
    <recommendedName>
        <fullName evidence="2">non-specific serine/threonine protein kinase</fullName>
        <ecNumber evidence="2">2.7.11.1</ecNumber>
    </recommendedName>
</protein>
<dbReference type="InterPro" id="IPR025287">
    <property type="entry name" value="WAK_GUB"/>
</dbReference>
<gene>
    <name evidence="10" type="ORF">Ahy_B05g075129</name>
</gene>
<comment type="catalytic activity">
    <reaction evidence="6">
        <text>L-seryl-[protein] + ATP = O-phospho-L-seryl-[protein] + ADP + H(+)</text>
        <dbReference type="Rhea" id="RHEA:17989"/>
        <dbReference type="Rhea" id="RHEA-COMP:9863"/>
        <dbReference type="Rhea" id="RHEA-COMP:11604"/>
        <dbReference type="ChEBI" id="CHEBI:15378"/>
        <dbReference type="ChEBI" id="CHEBI:29999"/>
        <dbReference type="ChEBI" id="CHEBI:30616"/>
        <dbReference type="ChEBI" id="CHEBI:83421"/>
        <dbReference type="ChEBI" id="CHEBI:456216"/>
        <dbReference type="EC" id="2.7.11.1"/>
    </reaction>
</comment>
<evidence type="ECO:0000256" key="1">
    <source>
        <dbReference type="ARBA" id="ARBA00004167"/>
    </source>
</evidence>
<evidence type="ECO:0000313" key="11">
    <source>
        <dbReference type="Proteomes" id="UP000289738"/>
    </source>
</evidence>
<keyword evidence="4" id="KW-0325">Glycoprotein</keyword>
<evidence type="ECO:0000259" key="9">
    <source>
        <dbReference type="Pfam" id="PF14380"/>
    </source>
</evidence>
<keyword evidence="7" id="KW-1133">Transmembrane helix</keyword>
<evidence type="ECO:0000256" key="6">
    <source>
        <dbReference type="ARBA" id="ARBA00048679"/>
    </source>
</evidence>
<dbReference type="GO" id="GO:0030247">
    <property type="term" value="F:polysaccharide binding"/>
    <property type="evidence" value="ECO:0007669"/>
    <property type="project" value="InterPro"/>
</dbReference>
<dbReference type="GO" id="GO:0016020">
    <property type="term" value="C:membrane"/>
    <property type="evidence" value="ECO:0007669"/>
    <property type="project" value="UniProtKB-SubCell"/>
</dbReference>
<reference evidence="10 11" key="1">
    <citation type="submission" date="2019-01" db="EMBL/GenBank/DDBJ databases">
        <title>Sequencing of cultivated peanut Arachis hypogaea provides insights into genome evolution and oil improvement.</title>
        <authorList>
            <person name="Chen X."/>
        </authorList>
    </citation>
    <scope>NUCLEOTIDE SEQUENCE [LARGE SCALE GENOMIC DNA]</scope>
    <source>
        <strain evidence="11">cv. Fuhuasheng</strain>
        <tissue evidence="10">Leaves</tissue>
    </source>
</reference>
<dbReference type="PANTHER" id="PTHR33138">
    <property type="entry name" value="OS01G0690200 PROTEIN"/>
    <property type="match status" value="1"/>
</dbReference>
<keyword evidence="3" id="KW-0732">Signal</keyword>
<keyword evidence="7" id="KW-0472">Membrane</keyword>
<dbReference type="EMBL" id="SDMP01000015">
    <property type="protein sequence ID" value="RYR07713.1"/>
    <property type="molecule type" value="Genomic_DNA"/>
</dbReference>
<evidence type="ECO:0000256" key="3">
    <source>
        <dbReference type="ARBA" id="ARBA00022729"/>
    </source>
</evidence>
<keyword evidence="7" id="KW-0812">Transmembrane</keyword>
<comment type="caution">
    <text evidence="10">The sequence shown here is derived from an EMBL/GenBank/DDBJ whole genome shotgun (WGS) entry which is preliminary data.</text>
</comment>
<evidence type="ECO:0000313" key="10">
    <source>
        <dbReference type="EMBL" id="RYR07713.1"/>
    </source>
</evidence>
<dbReference type="AlphaFoldDB" id="A0A444Z0I6"/>
<comment type="catalytic activity">
    <reaction evidence="5">
        <text>L-threonyl-[protein] + ATP = O-phospho-L-threonyl-[protein] + ADP + H(+)</text>
        <dbReference type="Rhea" id="RHEA:46608"/>
        <dbReference type="Rhea" id="RHEA-COMP:11060"/>
        <dbReference type="Rhea" id="RHEA-COMP:11605"/>
        <dbReference type="ChEBI" id="CHEBI:15378"/>
        <dbReference type="ChEBI" id="CHEBI:30013"/>
        <dbReference type="ChEBI" id="CHEBI:30616"/>
        <dbReference type="ChEBI" id="CHEBI:61977"/>
        <dbReference type="ChEBI" id="CHEBI:456216"/>
        <dbReference type="EC" id="2.7.11.1"/>
    </reaction>
</comment>
<keyword evidence="11" id="KW-1185">Reference proteome</keyword>
<dbReference type="STRING" id="3818.A0A444Z0I6"/>
<feature type="domain" description="Wall-associated receptor kinase C-terminal" evidence="9">
    <location>
        <begin position="139"/>
        <end position="215"/>
    </location>
</feature>
<comment type="subcellular location">
    <subcellularLocation>
        <location evidence="1">Membrane</location>
        <topology evidence="1">Single-pass membrane protein</topology>
    </subcellularLocation>
</comment>
<dbReference type="InterPro" id="IPR032872">
    <property type="entry name" value="WAK_assoc_C"/>
</dbReference>
<evidence type="ECO:0000256" key="5">
    <source>
        <dbReference type="ARBA" id="ARBA00047899"/>
    </source>
</evidence>
<dbReference type="GO" id="GO:0004674">
    <property type="term" value="F:protein serine/threonine kinase activity"/>
    <property type="evidence" value="ECO:0007669"/>
    <property type="project" value="UniProtKB-EC"/>
</dbReference>
<evidence type="ECO:0000259" key="8">
    <source>
        <dbReference type="Pfam" id="PF13947"/>
    </source>
</evidence>
<evidence type="ECO:0000256" key="2">
    <source>
        <dbReference type="ARBA" id="ARBA00012513"/>
    </source>
</evidence>
<dbReference type="Pfam" id="PF13947">
    <property type="entry name" value="GUB_WAK_bind"/>
    <property type="match status" value="1"/>
</dbReference>
<dbReference type="EC" id="2.7.11.1" evidence="2"/>
<evidence type="ECO:0000256" key="7">
    <source>
        <dbReference type="SAM" id="Phobius"/>
    </source>
</evidence>